<dbReference type="CDD" id="cd19495">
    <property type="entry name" value="Elp6"/>
    <property type="match status" value="1"/>
</dbReference>
<dbReference type="HOGENOM" id="CLU_059771_0_0_1"/>
<dbReference type="PANTHER" id="PTHR16184">
    <property type="entry name" value="ELONGATOR COMPLEX PROTEIN 6"/>
    <property type="match status" value="1"/>
</dbReference>
<dbReference type="PANTHER" id="PTHR16184:SF6">
    <property type="entry name" value="ELONGATOR COMPLEX PROTEIN 6"/>
    <property type="match status" value="1"/>
</dbReference>
<gene>
    <name evidence="4" type="ORF">ATEG_08745</name>
</gene>
<evidence type="ECO:0000313" key="5">
    <source>
        <dbReference type="Proteomes" id="UP000007963"/>
    </source>
</evidence>
<accession>Q0CC39</accession>
<dbReference type="OMA" id="LYFIQRD"/>
<reference evidence="5" key="1">
    <citation type="submission" date="2005-09" db="EMBL/GenBank/DDBJ databases">
        <title>Annotation of the Aspergillus terreus NIH2624 genome.</title>
        <authorList>
            <person name="Birren B.W."/>
            <person name="Lander E.S."/>
            <person name="Galagan J.E."/>
            <person name="Nusbaum C."/>
            <person name="Devon K."/>
            <person name="Henn M."/>
            <person name="Ma L.-J."/>
            <person name="Jaffe D.B."/>
            <person name="Butler J."/>
            <person name="Alvarez P."/>
            <person name="Gnerre S."/>
            <person name="Grabherr M."/>
            <person name="Kleber M."/>
            <person name="Mauceli E.W."/>
            <person name="Brockman W."/>
            <person name="Rounsley S."/>
            <person name="Young S.K."/>
            <person name="LaButti K."/>
            <person name="Pushparaj V."/>
            <person name="DeCaprio D."/>
            <person name="Crawford M."/>
            <person name="Koehrsen M."/>
            <person name="Engels R."/>
            <person name="Montgomery P."/>
            <person name="Pearson M."/>
            <person name="Howarth C."/>
            <person name="Larson L."/>
            <person name="Luoma S."/>
            <person name="White J."/>
            <person name="Alvarado L."/>
            <person name="Kodira C.D."/>
            <person name="Zeng Q."/>
            <person name="Oleary S."/>
            <person name="Yandava C."/>
            <person name="Denning D.W."/>
            <person name="Nierman W.C."/>
            <person name="Milne T."/>
            <person name="Madden K."/>
        </authorList>
    </citation>
    <scope>NUCLEOTIDE SEQUENCE [LARGE SCALE GENOMIC DNA]</scope>
    <source>
        <strain evidence="5">NIH 2624 / FGSC A1156</strain>
    </source>
</reference>
<sequence length="345" mass="36282">MPTQPPLPPLLTPYISSLSPSSLTVVSSVLGATGNWLILRYLHAALSTSSDPHVGQFTDGDAAKKRKVVLGLDLARLTDKRQFAFVDGLSELFSPPAATPSSPSPAQPTHTATVPARTVLPVRSQPGPIPARGPQPAPARPSNPTPSPSPAQTTTVTREIGPVKRLHLTGTGTAALDALERDIVVTIQQLKTATTAAATETDEVLLIVDQPDLLLAATGPSKGIGATEMGEWMMGLQQNAYATVLTLSADSPLIHNASASASLPPTPLETEHAAFAVGSAHRAQMVMQLRNLETGAARDVSGVLRVSKGGAWGQHHGDEEGHWEEKEVLYFVQRDGGVRVFGRGE</sequence>
<evidence type="ECO:0008006" key="6">
    <source>
        <dbReference type="Google" id="ProtNLM"/>
    </source>
</evidence>
<dbReference type="VEuPathDB" id="FungiDB:ATEG_08745"/>
<comment type="similarity">
    <text evidence="2">Belongs to the ELP6 family.</text>
</comment>
<dbReference type="InterPro" id="IPR027417">
    <property type="entry name" value="P-loop_NTPase"/>
</dbReference>
<dbReference type="eggNOG" id="ENOG502QSI3">
    <property type="taxonomic scope" value="Eukaryota"/>
</dbReference>
<dbReference type="GeneID" id="4323335"/>
<dbReference type="GO" id="GO:0033588">
    <property type="term" value="C:elongator holoenzyme complex"/>
    <property type="evidence" value="ECO:0007669"/>
    <property type="project" value="InterPro"/>
</dbReference>
<dbReference type="AlphaFoldDB" id="Q0CC39"/>
<evidence type="ECO:0000256" key="2">
    <source>
        <dbReference type="ARBA" id="ARBA00008837"/>
    </source>
</evidence>
<protein>
    <recommendedName>
        <fullName evidence="6">Elongator complex protein 6</fullName>
    </recommendedName>
</protein>
<dbReference type="OrthoDB" id="9995306at2759"/>
<comment type="pathway">
    <text evidence="1">tRNA modification; 5-methoxycarbonylmethyl-2-thiouridine-tRNA biosynthesis.</text>
</comment>
<proteinExistence type="inferred from homology"/>
<evidence type="ECO:0000256" key="3">
    <source>
        <dbReference type="SAM" id="MobiDB-lite"/>
    </source>
</evidence>
<dbReference type="GO" id="GO:0002098">
    <property type="term" value="P:tRNA wobble uridine modification"/>
    <property type="evidence" value="ECO:0007669"/>
    <property type="project" value="InterPro"/>
</dbReference>
<evidence type="ECO:0000313" key="4">
    <source>
        <dbReference type="EMBL" id="EAU30877.1"/>
    </source>
</evidence>
<dbReference type="InterPro" id="IPR018627">
    <property type="entry name" value="ELP6"/>
</dbReference>
<organism evidence="4 5">
    <name type="scientific">Aspergillus terreus (strain NIH 2624 / FGSC A1156)</name>
    <dbReference type="NCBI Taxonomy" id="341663"/>
    <lineage>
        <taxon>Eukaryota</taxon>
        <taxon>Fungi</taxon>
        <taxon>Dikarya</taxon>
        <taxon>Ascomycota</taxon>
        <taxon>Pezizomycotina</taxon>
        <taxon>Eurotiomycetes</taxon>
        <taxon>Eurotiomycetidae</taxon>
        <taxon>Eurotiales</taxon>
        <taxon>Aspergillaceae</taxon>
        <taxon>Aspergillus</taxon>
        <taxon>Aspergillus subgen. Circumdati</taxon>
    </lineage>
</organism>
<dbReference type="Proteomes" id="UP000007963">
    <property type="component" value="Unassembled WGS sequence"/>
</dbReference>
<dbReference type="RefSeq" id="XP_001217331.1">
    <property type="nucleotide sequence ID" value="XM_001217330.1"/>
</dbReference>
<evidence type="ECO:0000256" key="1">
    <source>
        <dbReference type="ARBA" id="ARBA00005043"/>
    </source>
</evidence>
<feature type="region of interest" description="Disordered" evidence="3">
    <location>
        <begin position="95"/>
        <end position="162"/>
    </location>
</feature>
<feature type="compositionally biased region" description="Pro residues" evidence="3">
    <location>
        <begin position="127"/>
        <end position="149"/>
    </location>
</feature>
<dbReference type="Gene3D" id="3.40.50.300">
    <property type="entry name" value="P-loop containing nucleotide triphosphate hydrolases"/>
    <property type="match status" value="1"/>
</dbReference>
<dbReference type="EMBL" id="CH476606">
    <property type="protein sequence ID" value="EAU30877.1"/>
    <property type="molecule type" value="Genomic_DNA"/>
</dbReference>
<name>Q0CC39_ASPTN</name>
<dbReference type="UniPathway" id="UPA00988"/>